<organism evidence="13 14">
    <name type="scientific">Roseomonas elaeocarpi</name>
    <dbReference type="NCBI Taxonomy" id="907779"/>
    <lineage>
        <taxon>Bacteria</taxon>
        <taxon>Pseudomonadati</taxon>
        <taxon>Pseudomonadota</taxon>
        <taxon>Alphaproteobacteria</taxon>
        <taxon>Acetobacterales</taxon>
        <taxon>Roseomonadaceae</taxon>
        <taxon>Roseomonas</taxon>
    </lineage>
</organism>
<evidence type="ECO:0000256" key="8">
    <source>
        <dbReference type="ARBA" id="ARBA00022842"/>
    </source>
</evidence>
<dbReference type="InterPro" id="IPR036462">
    <property type="entry name" value="Fumarylacetoacetase_N_sf"/>
</dbReference>
<evidence type="ECO:0000256" key="5">
    <source>
        <dbReference type="ARBA" id="ARBA00022723"/>
    </source>
</evidence>
<feature type="domain" description="Fumarylacetoacetase N-terminal" evidence="12">
    <location>
        <begin position="30"/>
        <end position="127"/>
    </location>
</feature>
<evidence type="ECO:0000256" key="3">
    <source>
        <dbReference type="ARBA" id="ARBA00004782"/>
    </source>
</evidence>
<dbReference type="EC" id="3.7.1.2" evidence="4"/>
<dbReference type="InterPro" id="IPR015377">
    <property type="entry name" value="Fumarylacetoacetase_N"/>
</dbReference>
<dbReference type="NCBIfam" id="TIGR01266">
    <property type="entry name" value="fum_ac_acetase"/>
    <property type="match status" value="1"/>
</dbReference>
<evidence type="ECO:0000256" key="1">
    <source>
        <dbReference type="ARBA" id="ARBA00001913"/>
    </source>
</evidence>
<feature type="domain" description="Fumarylacetoacetase-like C-terminal" evidence="11">
    <location>
        <begin position="135"/>
        <end position="432"/>
    </location>
</feature>
<evidence type="ECO:0000259" key="11">
    <source>
        <dbReference type="Pfam" id="PF01557"/>
    </source>
</evidence>
<evidence type="ECO:0000313" key="13">
    <source>
        <dbReference type="EMBL" id="MFC0408674.1"/>
    </source>
</evidence>
<comment type="pathway">
    <text evidence="3">Amino-acid degradation; L-phenylalanine degradation; acetoacetate and fumarate from L-phenylalanine: step 6/6.</text>
</comment>
<dbReference type="SUPFAM" id="SSF63433">
    <property type="entry name" value="Fumarylacetoacetate hydrolase, FAH, N-terminal domain"/>
    <property type="match status" value="1"/>
</dbReference>
<dbReference type="Pfam" id="PF01557">
    <property type="entry name" value="FAA_hydrolase"/>
    <property type="match status" value="1"/>
</dbReference>
<evidence type="ECO:0000256" key="10">
    <source>
        <dbReference type="ARBA" id="ARBA00023232"/>
    </source>
</evidence>
<comment type="cofactor">
    <cofactor evidence="2">
        <name>Mg(2+)</name>
        <dbReference type="ChEBI" id="CHEBI:18420"/>
    </cofactor>
</comment>
<keyword evidence="10" id="KW-0585">Phenylalanine catabolism</keyword>
<evidence type="ECO:0000256" key="6">
    <source>
        <dbReference type="ARBA" id="ARBA00022801"/>
    </source>
</evidence>
<dbReference type="InterPro" id="IPR036663">
    <property type="entry name" value="Fumarylacetoacetase_C_sf"/>
</dbReference>
<dbReference type="RefSeq" id="WP_377044433.1">
    <property type="nucleotide sequence ID" value="NZ_JBHLUN010000007.1"/>
</dbReference>
<dbReference type="InterPro" id="IPR011234">
    <property type="entry name" value="Fumarylacetoacetase-like_C"/>
</dbReference>
<dbReference type="PANTHER" id="PTHR43069:SF2">
    <property type="entry name" value="FUMARYLACETOACETASE"/>
    <property type="match status" value="1"/>
</dbReference>
<dbReference type="Gene3D" id="2.30.30.230">
    <property type="entry name" value="Fumarylacetoacetase, N-terminal domain"/>
    <property type="match status" value="1"/>
</dbReference>
<dbReference type="EMBL" id="JBHLUN010000007">
    <property type="protein sequence ID" value="MFC0408674.1"/>
    <property type="molecule type" value="Genomic_DNA"/>
</dbReference>
<dbReference type="GO" id="GO:0004334">
    <property type="term" value="F:fumarylacetoacetase activity"/>
    <property type="evidence" value="ECO:0007669"/>
    <property type="project" value="UniProtKB-EC"/>
</dbReference>
<evidence type="ECO:0000256" key="2">
    <source>
        <dbReference type="ARBA" id="ARBA00001946"/>
    </source>
</evidence>
<sequence length="445" mass="46716">MTAKPDSTHDAARRSWVASANTGATDFPIQNLPYGLFSESTGGERSIGVAIGDQVLNLRGVAEAGLLPEGCAAAARATLLDPLLALPGTELAALRERLVALLDAGAEERERLSPLLRAQNGVTMHRPTSVGNYSDFYAGIHHARAAGALLTPENPLPANYKWVPIGYHGRASSVQVSGAPVRRPLGQLPPAEVGGAPGYGPSGRLDLELEMGVVLGRGNARGEPVPVGQAAEHIAGFCLLNDWSSRDVQRWEMFPLGPFLSKSFATTVSPWVVTPEALAPFRVAAMARPEGDPAPLPYLLDAADQAAGGLDVRLSVLIRTARMRAAGEEPVVIITSNARHLYWTPAQMVTHHASNGCDLQPGDLLGTGTISGPTEAELSSLLELTVGGTRPATLPNGEVRRFLEDGDEIILRGRCERPGFAAIGFGECRGTILPAPGTAGEGARA</sequence>
<dbReference type="Proteomes" id="UP001589865">
    <property type="component" value="Unassembled WGS sequence"/>
</dbReference>
<evidence type="ECO:0000313" key="14">
    <source>
        <dbReference type="Proteomes" id="UP001589865"/>
    </source>
</evidence>
<dbReference type="Pfam" id="PF09298">
    <property type="entry name" value="FAA_hydrolase_N"/>
    <property type="match status" value="1"/>
</dbReference>
<keyword evidence="9" id="KW-0828">Tyrosine catabolism</keyword>
<protein>
    <recommendedName>
        <fullName evidence="4">fumarylacetoacetase</fullName>
        <ecNumber evidence="4">3.7.1.2</ecNumber>
    </recommendedName>
</protein>
<name>A0ABV6JST9_9PROT</name>
<keyword evidence="5" id="KW-0479">Metal-binding</keyword>
<reference evidence="13 14" key="1">
    <citation type="submission" date="2024-09" db="EMBL/GenBank/DDBJ databases">
        <authorList>
            <person name="Sun Q."/>
            <person name="Mori K."/>
        </authorList>
    </citation>
    <scope>NUCLEOTIDE SEQUENCE [LARGE SCALE GENOMIC DNA]</scope>
    <source>
        <strain evidence="13 14">TBRC 5777</strain>
    </source>
</reference>
<keyword evidence="14" id="KW-1185">Reference proteome</keyword>
<dbReference type="SUPFAM" id="SSF56529">
    <property type="entry name" value="FAH"/>
    <property type="match status" value="1"/>
</dbReference>
<dbReference type="PANTHER" id="PTHR43069">
    <property type="entry name" value="FUMARYLACETOACETASE"/>
    <property type="match status" value="1"/>
</dbReference>
<dbReference type="Gene3D" id="3.90.850.10">
    <property type="entry name" value="Fumarylacetoacetase-like, C-terminal domain"/>
    <property type="match status" value="1"/>
</dbReference>
<comment type="caution">
    <text evidence="13">The sequence shown here is derived from an EMBL/GenBank/DDBJ whole genome shotgun (WGS) entry which is preliminary data.</text>
</comment>
<evidence type="ECO:0000256" key="4">
    <source>
        <dbReference type="ARBA" id="ARBA00012094"/>
    </source>
</evidence>
<evidence type="ECO:0000259" key="12">
    <source>
        <dbReference type="Pfam" id="PF09298"/>
    </source>
</evidence>
<dbReference type="InterPro" id="IPR005959">
    <property type="entry name" value="Fumarylacetoacetase"/>
</dbReference>
<evidence type="ECO:0000256" key="9">
    <source>
        <dbReference type="ARBA" id="ARBA00022878"/>
    </source>
</evidence>
<accession>A0ABV6JST9</accession>
<keyword evidence="8" id="KW-0460">Magnesium</keyword>
<proteinExistence type="predicted"/>
<keyword evidence="7" id="KW-0106">Calcium</keyword>
<keyword evidence="6 13" id="KW-0378">Hydrolase</keyword>
<evidence type="ECO:0000256" key="7">
    <source>
        <dbReference type="ARBA" id="ARBA00022837"/>
    </source>
</evidence>
<comment type="cofactor">
    <cofactor evidence="1">
        <name>Ca(2+)</name>
        <dbReference type="ChEBI" id="CHEBI:29108"/>
    </cofactor>
</comment>
<gene>
    <name evidence="13" type="primary">fahA</name>
    <name evidence="13" type="ORF">ACFFGY_10465</name>
</gene>